<dbReference type="AlphaFoldDB" id="A0A1D1Y4V7"/>
<reference evidence="2" key="1">
    <citation type="submission" date="2015-07" db="EMBL/GenBank/DDBJ databases">
        <title>Transcriptome Assembly of Anthurium amnicola.</title>
        <authorList>
            <person name="Suzuki J."/>
        </authorList>
    </citation>
    <scope>NUCLEOTIDE SEQUENCE</scope>
</reference>
<name>A0A1D1Y4V7_9ARAE</name>
<sequence>MQQVRRLLSLTHRNPSIWHATRDASTSGLSPLTGTAPLLLDYLPLRSVSIGHGLLNIKHLNIIMQSHASKWQGKLMMDMKCMNNRSLSGRNLCVGSIFGISVVAGAVNFLPNVTYAMNGHVEEHHSDSVDPSDFLKQDLDTVWALTKKFQLPAVLLLTVIFGWHHPFILAINVALLLFCTRPNPFSVYIFIEQLRRRAMRQNPGLYKTKLFYAKKVEVRDYKLLCFAKVELRDAKLSLIGILGSWWILQSSSS</sequence>
<keyword evidence="1" id="KW-0472">Membrane</keyword>
<keyword evidence="1" id="KW-0812">Transmembrane</keyword>
<evidence type="ECO:0000256" key="1">
    <source>
        <dbReference type="SAM" id="Phobius"/>
    </source>
</evidence>
<proteinExistence type="predicted"/>
<gene>
    <name evidence="2" type="primary">Pret-032_1</name>
    <name evidence="2" type="ORF">g.47934</name>
</gene>
<accession>A0A1D1Y4V7</accession>
<evidence type="ECO:0000313" key="2">
    <source>
        <dbReference type="EMBL" id="JAT49657.1"/>
    </source>
</evidence>
<feature type="transmembrane region" description="Helical" evidence="1">
    <location>
        <begin position="92"/>
        <end position="110"/>
    </location>
</feature>
<feature type="transmembrane region" description="Helical" evidence="1">
    <location>
        <begin position="153"/>
        <end position="178"/>
    </location>
</feature>
<keyword evidence="1" id="KW-1133">Transmembrane helix</keyword>
<dbReference type="EMBL" id="GDJX01018279">
    <property type="protein sequence ID" value="JAT49657.1"/>
    <property type="molecule type" value="Transcribed_RNA"/>
</dbReference>
<protein>
    <submittedName>
        <fullName evidence="2">Protein MGF 360-10L</fullName>
    </submittedName>
</protein>
<organism evidence="2">
    <name type="scientific">Anthurium amnicola</name>
    <dbReference type="NCBI Taxonomy" id="1678845"/>
    <lineage>
        <taxon>Eukaryota</taxon>
        <taxon>Viridiplantae</taxon>
        <taxon>Streptophyta</taxon>
        <taxon>Embryophyta</taxon>
        <taxon>Tracheophyta</taxon>
        <taxon>Spermatophyta</taxon>
        <taxon>Magnoliopsida</taxon>
        <taxon>Liliopsida</taxon>
        <taxon>Araceae</taxon>
        <taxon>Pothoideae</taxon>
        <taxon>Potheae</taxon>
        <taxon>Anthurium</taxon>
    </lineage>
</organism>